<dbReference type="PANTHER" id="PTHR34297">
    <property type="entry name" value="HYPOTHETICAL CYTOSOLIC PROTEIN-RELATED"/>
    <property type="match status" value="1"/>
</dbReference>
<feature type="compositionally biased region" description="Polar residues" evidence="2">
    <location>
        <begin position="1"/>
        <end position="10"/>
    </location>
</feature>
<dbReference type="RefSeq" id="WP_291791911.1">
    <property type="nucleotide sequence ID" value="NZ_BAAAPZ010000008.1"/>
</dbReference>
<comment type="similarity">
    <text evidence="1">Belongs to the asp23 family.</text>
</comment>
<dbReference type="EMBL" id="BAAAPZ010000008">
    <property type="protein sequence ID" value="GAA2100185.1"/>
    <property type="molecule type" value="Genomic_DNA"/>
</dbReference>
<evidence type="ECO:0000313" key="3">
    <source>
        <dbReference type="EMBL" id="GAA2100185.1"/>
    </source>
</evidence>
<reference evidence="3 4" key="1">
    <citation type="journal article" date="2019" name="Int. J. Syst. Evol. Microbiol.">
        <title>The Global Catalogue of Microorganisms (GCM) 10K type strain sequencing project: providing services to taxonomists for standard genome sequencing and annotation.</title>
        <authorList>
            <consortium name="The Broad Institute Genomics Platform"/>
            <consortium name="The Broad Institute Genome Sequencing Center for Infectious Disease"/>
            <person name="Wu L."/>
            <person name="Ma J."/>
        </authorList>
    </citation>
    <scope>NUCLEOTIDE SEQUENCE [LARGE SCALE GENOMIC DNA]</scope>
    <source>
        <strain evidence="3 4">JCM 15900</strain>
    </source>
</reference>
<evidence type="ECO:0000256" key="2">
    <source>
        <dbReference type="SAM" id="MobiDB-lite"/>
    </source>
</evidence>
<keyword evidence="4" id="KW-1185">Reference proteome</keyword>
<name>A0ABN2WXN9_9MICO</name>
<dbReference type="Pfam" id="PF03780">
    <property type="entry name" value="Asp23"/>
    <property type="match status" value="1"/>
</dbReference>
<organism evidence="3 4">
    <name type="scientific">Brevibacterium salitolerans</name>
    <dbReference type="NCBI Taxonomy" id="1403566"/>
    <lineage>
        <taxon>Bacteria</taxon>
        <taxon>Bacillati</taxon>
        <taxon>Actinomycetota</taxon>
        <taxon>Actinomycetes</taxon>
        <taxon>Micrococcales</taxon>
        <taxon>Brevibacteriaceae</taxon>
        <taxon>Brevibacterium</taxon>
    </lineage>
</organism>
<comment type="caution">
    <text evidence="3">The sequence shown here is derived from an EMBL/GenBank/DDBJ whole genome shotgun (WGS) entry which is preliminary data.</text>
</comment>
<sequence length="168" mass="18056">MSNVSIPRTGSQQEREASEREERNVQTVERVPRGPLQTTRGITTLEDTVVAKVAGMAAREVPGVYDMGNAARRAFSAVTDRIPNSQTNVAGGIGVEKGETQAAVDVTVVVEYGASIVEVGNAIRRNIIDQVESTTGLEVVEVNVNVVDVHLPQEDDESVNSQRGDELK</sequence>
<dbReference type="InterPro" id="IPR005531">
    <property type="entry name" value="Asp23"/>
</dbReference>
<dbReference type="PANTHER" id="PTHR34297:SF3">
    <property type="entry name" value="ALKALINE SHOCK PROTEIN 23"/>
    <property type="match status" value="1"/>
</dbReference>
<feature type="region of interest" description="Disordered" evidence="2">
    <location>
        <begin position="1"/>
        <end position="40"/>
    </location>
</feature>
<evidence type="ECO:0000256" key="1">
    <source>
        <dbReference type="ARBA" id="ARBA00005721"/>
    </source>
</evidence>
<proteinExistence type="inferred from homology"/>
<feature type="compositionally biased region" description="Basic and acidic residues" evidence="2">
    <location>
        <begin position="13"/>
        <end position="24"/>
    </location>
</feature>
<dbReference type="Proteomes" id="UP001500984">
    <property type="component" value="Unassembled WGS sequence"/>
</dbReference>
<accession>A0ABN2WXN9</accession>
<evidence type="ECO:0000313" key="4">
    <source>
        <dbReference type="Proteomes" id="UP001500984"/>
    </source>
</evidence>
<gene>
    <name evidence="3" type="ORF">GCM10009823_22420</name>
</gene>
<protein>
    <submittedName>
        <fullName evidence="3">Asp23/Gls24 family envelope stress response protein</fullName>
    </submittedName>
</protein>